<dbReference type="SUPFAM" id="SSF53474">
    <property type="entry name" value="alpha/beta-Hydrolases"/>
    <property type="match status" value="1"/>
</dbReference>
<proteinExistence type="predicted"/>
<dbReference type="Proteomes" id="UP000052232">
    <property type="component" value="Unassembled WGS sequence"/>
</dbReference>
<dbReference type="PATRIC" id="fig|1420583.3.peg.1172"/>
<dbReference type="PANTHER" id="PTHR43798">
    <property type="entry name" value="MONOACYLGLYCEROL LIPASE"/>
    <property type="match status" value="1"/>
</dbReference>
<dbReference type="EMBL" id="JACT01000001">
    <property type="protein sequence ID" value="KMS57723.1"/>
    <property type="molecule type" value="Genomic_DNA"/>
</dbReference>
<dbReference type="GO" id="GO:0016020">
    <property type="term" value="C:membrane"/>
    <property type="evidence" value="ECO:0007669"/>
    <property type="project" value="TreeGrafter"/>
</dbReference>
<reference evidence="2 3" key="1">
    <citation type="journal article" date="2015" name="G3 (Bethesda)">
        <title>Insights into Ongoing Evolution of the Hexachlorocyclohexane Catabolic Pathway from Comparative Genomics of Ten Sphingomonadaceae Strains.</title>
        <authorList>
            <person name="Pearce S.L."/>
            <person name="Oakeshott J.G."/>
            <person name="Pandey G."/>
        </authorList>
    </citation>
    <scope>NUCLEOTIDE SEQUENCE [LARGE SCALE GENOMIC DNA]</scope>
    <source>
        <strain evidence="2 3">LL01</strain>
    </source>
</reference>
<dbReference type="InterPro" id="IPR000073">
    <property type="entry name" value="AB_hydrolase_1"/>
</dbReference>
<evidence type="ECO:0000313" key="3">
    <source>
        <dbReference type="Proteomes" id="UP000052232"/>
    </source>
</evidence>
<name>A0A0J7Y2P8_9SPHN</name>
<dbReference type="Pfam" id="PF00561">
    <property type="entry name" value="Abhydrolase_1"/>
    <property type="match status" value="1"/>
</dbReference>
<feature type="domain" description="AB hydrolase-1" evidence="1">
    <location>
        <begin position="28"/>
        <end position="272"/>
    </location>
</feature>
<dbReference type="InterPro" id="IPR050266">
    <property type="entry name" value="AB_hydrolase_sf"/>
</dbReference>
<dbReference type="PRINTS" id="PR00111">
    <property type="entry name" value="ABHYDROLASE"/>
</dbReference>
<dbReference type="Gene3D" id="3.40.50.1820">
    <property type="entry name" value="alpha/beta hydrolase"/>
    <property type="match status" value="1"/>
</dbReference>
<dbReference type="RefSeq" id="WP_201785478.1">
    <property type="nucleotide sequence ID" value="NZ_KQ130434.1"/>
</dbReference>
<dbReference type="AlphaFoldDB" id="A0A0J7Y2P8"/>
<protein>
    <submittedName>
        <fullName evidence="2">Alpha/beta hydrolase</fullName>
    </submittedName>
</protein>
<evidence type="ECO:0000259" key="1">
    <source>
        <dbReference type="Pfam" id="PF00561"/>
    </source>
</evidence>
<accession>A0A0J7Y2P8</accession>
<organism evidence="2 3">
    <name type="scientific">Sphingobium cupriresistens LL01</name>
    <dbReference type="NCBI Taxonomy" id="1420583"/>
    <lineage>
        <taxon>Bacteria</taxon>
        <taxon>Pseudomonadati</taxon>
        <taxon>Pseudomonadota</taxon>
        <taxon>Alphaproteobacteria</taxon>
        <taxon>Sphingomonadales</taxon>
        <taxon>Sphingomonadaceae</taxon>
        <taxon>Sphingobium</taxon>
    </lineage>
</organism>
<dbReference type="GO" id="GO:0016787">
    <property type="term" value="F:hydrolase activity"/>
    <property type="evidence" value="ECO:0007669"/>
    <property type="project" value="UniProtKB-KW"/>
</dbReference>
<dbReference type="STRING" id="1420583.V473_05815"/>
<sequence length="290" mass="32327">MIAPRSAFVDIRGSRRHVLTWGDPAAAPVLMVHGLLDHAYNWDWIASALTDRHHVVAIDLRGHGDSDWTGRGSYALSNHVIDLADCVHALGLDRLHLVGHSMGGHIALRFAATFPEHVRSLCSIEGVELPIIRDQAKAPKPYPVRLREWIDGQRRDRRRTPRIYADVAEAAARMAAHNPGVDAETIAHLARHGVTRTVEGGWRWKYDDACRNRAPEDAHGVDLDEILAAIACPTLLAYGGDSWIPEPSADRLARIADHRLIRFPGASHWLHHQSRAAFLTALTDFFETIR</sequence>
<keyword evidence="2" id="KW-0378">Hydrolase</keyword>
<comment type="caution">
    <text evidence="2">The sequence shown here is derived from an EMBL/GenBank/DDBJ whole genome shotgun (WGS) entry which is preliminary data.</text>
</comment>
<evidence type="ECO:0000313" key="2">
    <source>
        <dbReference type="EMBL" id="KMS57723.1"/>
    </source>
</evidence>
<dbReference type="PANTHER" id="PTHR43798:SF33">
    <property type="entry name" value="HYDROLASE, PUTATIVE (AFU_ORTHOLOGUE AFUA_2G14860)-RELATED"/>
    <property type="match status" value="1"/>
</dbReference>
<keyword evidence="3" id="KW-1185">Reference proteome</keyword>
<gene>
    <name evidence="2" type="ORF">V473_05815</name>
</gene>
<dbReference type="InterPro" id="IPR029058">
    <property type="entry name" value="AB_hydrolase_fold"/>
</dbReference>